<evidence type="ECO:0000256" key="13">
    <source>
        <dbReference type="ARBA" id="ARBA00077538"/>
    </source>
</evidence>
<evidence type="ECO:0000256" key="3">
    <source>
        <dbReference type="ARBA" id="ARBA00013017"/>
    </source>
</evidence>
<evidence type="ECO:0000256" key="10">
    <source>
        <dbReference type="ARBA" id="ARBA00032824"/>
    </source>
</evidence>
<evidence type="ECO:0000256" key="2">
    <source>
        <dbReference type="ARBA" id="ARBA00011245"/>
    </source>
</evidence>
<comment type="subunit">
    <text evidence="2">Monomer.</text>
</comment>
<reference evidence="16 17" key="1">
    <citation type="journal article" date="2011" name="PLoS Genet.">
        <title>Genome sequencing and comparative transcriptomics of the model entomopathogenic fungi Metarhizium anisopliae and M. acridum.</title>
        <authorList>
            <person name="Gao Q."/>
            <person name="Jin K."/>
            <person name="Ying S.H."/>
            <person name="Zhang Y."/>
            <person name="Xiao G."/>
            <person name="Shang Y."/>
            <person name="Duan Z."/>
            <person name="Hu X."/>
            <person name="Xie X.Q."/>
            <person name="Zhou G."/>
            <person name="Peng G."/>
            <person name="Luo Z."/>
            <person name="Huang W."/>
            <person name="Wang B."/>
            <person name="Fang W."/>
            <person name="Wang S."/>
            <person name="Zhong Y."/>
            <person name="Ma L.J."/>
            <person name="St Leger R.J."/>
            <person name="Zhao G.P."/>
            <person name="Pei Y."/>
            <person name="Feng M.G."/>
            <person name="Xia Y."/>
            <person name="Wang C."/>
        </authorList>
    </citation>
    <scope>NUCLEOTIDE SEQUENCE [LARGE SCALE GENOMIC DNA]</scope>
    <source>
        <strain evidence="16 17">CQMa 102</strain>
    </source>
</reference>
<dbReference type="GO" id="GO:0005634">
    <property type="term" value="C:nucleus"/>
    <property type="evidence" value="ECO:0007669"/>
    <property type="project" value="UniProtKB-SubCell"/>
</dbReference>
<keyword evidence="5" id="KW-0049">Antioxidant</keyword>
<keyword evidence="6" id="KW-0560">Oxidoreductase</keyword>
<dbReference type="CDD" id="cd03017">
    <property type="entry name" value="PRX_BCP"/>
    <property type="match status" value="1"/>
</dbReference>
<feature type="domain" description="Thioredoxin" evidence="15">
    <location>
        <begin position="143"/>
        <end position="313"/>
    </location>
</feature>
<evidence type="ECO:0000256" key="6">
    <source>
        <dbReference type="ARBA" id="ARBA00023002"/>
    </source>
</evidence>
<dbReference type="GO" id="GO:0045454">
    <property type="term" value="P:cell redox homeostasis"/>
    <property type="evidence" value="ECO:0007669"/>
    <property type="project" value="TreeGrafter"/>
</dbReference>
<dbReference type="InterPro" id="IPR013766">
    <property type="entry name" value="Thioredoxin_domain"/>
</dbReference>
<dbReference type="EMBL" id="GL698548">
    <property type="protein sequence ID" value="EFY86394.1"/>
    <property type="molecule type" value="Genomic_DNA"/>
</dbReference>
<dbReference type="InParanoid" id="E9ECE1"/>
<dbReference type="GO" id="GO:0005737">
    <property type="term" value="C:cytoplasm"/>
    <property type="evidence" value="ECO:0007669"/>
    <property type="project" value="TreeGrafter"/>
</dbReference>
<dbReference type="HOGENOM" id="CLU_042529_2_0_1"/>
<dbReference type="OMA" id="CTNQVCL"/>
<sequence length="313" mass="32649">MGSTYSVPGAASMPALSVRLAIEVLRPAHARTQPVSVGVVCGRALSCRADKDLAQARFSPIRPPLPFSHTSAALACHLRRLSFAASVANLAERATMPVELRKRKAPQPPPAPAPVAKKAAKPGRPPKPKKPEPAAKKEDEKPSAAAAAAPAAAATPSSKKVAVGQVIDLDGFGGEIQTNDGETTTLKKLLEESGSGVVLFTYPKASTPGCTTQVCLFRDSYAPLTADGLAIYGLSADSPKANTTFKEKQKLPYPLLCDPQATLIAAIGLKKQPKGTQRGVFVVDKKGKVLVAQPGSPAGTVEKVKALVEELKK</sequence>
<dbReference type="GO" id="GO:0034599">
    <property type="term" value="P:cellular response to oxidative stress"/>
    <property type="evidence" value="ECO:0007669"/>
    <property type="project" value="UniProtKB-ARBA"/>
</dbReference>
<comment type="subcellular location">
    <subcellularLocation>
        <location evidence="1">Nucleus</location>
    </subcellularLocation>
</comment>
<dbReference type="FunFam" id="3.40.30.10:FF:000157">
    <property type="entry name" value="DOT5p Nuclear thiol peroxidase"/>
    <property type="match status" value="1"/>
</dbReference>
<dbReference type="PANTHER" id="PTHR42801">
    <property type="entry name" value="THIOREDOXIN-DEPENDENT PEROXIDE REDUCTASE"/>
    <property type="match status" value="1"/>
</dbReference>
<evidence type="ECO:0000256" key="8">
    <source>
        <dbReference type="ARBA" id="ARBA00023242"/>
    </source>
</evidence>
<dbReference type="PANTHER" id="PTHR42801:SF23">
    <property type="entry name" value="PEROXIREDOXIN DOT5"/>
    <property type="match status" value="1"/>
</dbReference>
<dbReference type="EC" id="1.11.1.24" evidence="3"/>
<evidence type="ECO:0000313" key="17">
    <source>
        <dbReference type="Proteomes" id="UP000002499"/>
    </source>
</evidence>
<dbReference type="SUPFAM" id="SSF52833">
    <property type="entry name" value="Thioredoxin-like"/>
    <property type="match status" value="1"/>
</dbReference>
<evidence type="ECO:0000313" key="16">
    <source>
        <dbReference type="EMBL" id="EFY86394.1"/>
    </source>
</evidence>
<evidence type="ECO:0000256" key="1">
    <source>
        <dbReference type="ARBA" id="ARBA00004123"/>
    </source>
</evidence>
<dbReference type="PROSITE" id="PS51352">
    <property type="entry name" value="THIOREDOXIN_2"/>
    <property type="match status" value="1"/>
</dbReference>
<dbReference type="AlphaFoldDB" id="E9ECE1"/>
<evidence type="ECO:0000256" key="5">
    <source>
        <dbReference type="ARBA" id="ARBA00022862"/>
    </source>
</evidence>
<dbReference type="eggNOG" id="KOG0855">
    <property type="taxonomic scope" value="Eukaryota"/>
</dbReference>
<dbReference type="Gene3D" id="3.40.30.10">
    <property type="entry name" value="Glutaredoxin"/>
    <property type="match status" value="1"/>
</dbReference>
<proteinExistence type="inferred from homology"/>
<dbReference type="OrthoDB" id="338622at2759"/>
<comment type="similarity">
    <text evidence="11">Belongs to the peroxiredoxin family. BCP/PrxQ subfamily.</text>
</comment>
<keyword evidence="16" id="KW-0477">Merozoite</keyword>
<protein>
    <recommendedName>
        <fullName evidence="3">thioredoxin-dependent peroxiredoxin</fullName>
        <ecNumber evidence="3">1.11.1.24</ecNumber>
    </recommendedName>
    <alternativeName>
        <fullName evidence="13">Nuclear thiol peroxidase</fullName>
    </alternativeName>
    <alternativeName>
        <fullName evidence="10">Thioredoxin peroxidase</fullName>
    </alternativeName>
</protein>
<keyword evidence="7" id="KW-1015">Disulfide bond</keyword>
<feature type="compositionally biased region" description="Basic residues" evidence="14">
    <location>
        <begin position="118"/>
        <end position="128"/>
    </location>
</feature>
<evidence type="ECO:0000256" key="4">
    <source>
        <dbReference type="ARBA" id="ARBA00022559"/>
    </source>
</evidence>
<feature type="compositionally biased region" description="Low complexity" evidence="14">
    <location>
        <begin position="143"/>
        <end position="154"/>
    </location>
</feature>
<organism evidence="17">
    <name type="scientific">Metarhizium acridum (strain CQMa 102)</name>
    <dbReference type="NCBI Taxonomy" id="655827"/>
    <lineage>
        <taxon>Eukaryota</taxon>
        <taxon>Fungi</taxon>
        <taxon>Dikarya</taxon>
        <taxon>Ascomycota</taxon>
        <taxon>Pezizomycotina</taxon>
        <taxon>Sordariomycetes</taxon>
        <taxon>Hypocreomycetidae</taxon>
        <taxon>Hypocreales</taxon>
        <taxon>Clavicipitaceae</taxon>
        <taxon>Metarhizium</taxon>
    </lineage>
</organism>
<gene>
    <name evidence="16" type="ORF">MAC_07539</name>
</gene>
<evidence type="ECO:0000259" key="15">
    <source>
        <dbReference type="PROSITE" id="PS51352"/>
    </source>
</evidence>
<keyword evidence="4" id="KW-0575">Peroxidase</keyword>
<keyword evidence="17" id="KW-1185">Reference proteome</keyword>
<keyword evidence="8" id="KW-0539">Nucleus</keyword>
<comment type="catalytic activity">
    <reaction evidence="12">
        <text>a hydroperoxide + [thioredoxin]-dithiol = an alcohol + [thioredoxin]-disulfide + H2O</text>
        <dbReference type="Rhea" id="RHEA:62620"/>
        <dbReference type="Rhea" id="RHEA-COMP:10698"/>
        <dbReference type="Rhea" id="RHEA-COMP:10700"/>
        <dbReference type="ChEBI" id="CHEBI:15377"/>
        <dbReference type="ChEBI" id="CHEBI:29950"/>
        <dbReference type="ChEBI" id="CHEBI:30879"/>
        <dbReference type="ChEBI" id="CHEBI:35924"/>
        <dbReference type="ChEBI" id="CHEBI:50058"/>
        <dbReference type="EC" id="1.11.1.24"/>
    </reaction>
</comment>
<evidence type="ECO:0000256" key="11">
    <source>
        <dbReference type="ARBA" id="ARBA00038489"/>
    </source>
</evidence>
<dbReference type="Pfam" id="PF00578">
    <property type="entry name" value="AhpC-TSA"/>
    <property type="match status" value="1"/>
</dbReference>
<name>E9ECE1_METAQ</name>
<dbReference type="InterPro" id="IPR000866">
    <property type="entry name" value="AhpC/TSA"/>
</dbReference>
<dbReference type="InterPro" id="IPR050924">
    <property type="entry name" value="Peroxiredoxin_BCP/PrxQ"/>
</dbReference>
<dbReference type="STRING" id="655827.E9ECE1"/>
<evidence type="ECO:0000256" key="9">
    <source>
        <dbReference type="ARBA" id="ARBA00023284"/>
    </source>
</evidence>
<accession>E9ECE1</accession>
<feature type="region of interest" description="Disordered" evidence="14">
    <location>
        <begin position="98"/>
        <end position="154"/>
    </location>
</feature>
<keyword evidence="9" id="KW-0676">Redox-active center</keyword>
<dbReference type="InterPro" id="IPR036249">
    <property type="entry name" value="Thioredoxin-like_sf"/>
</dbReference>
<feature type="compositionally biased region" description="Basic and acidic residues" evidence="14">
    <location>
        <begin position="129"/>
        <end position="142"/>
    </location>
</feature>
<evidence type="ECO:0000256" key="14">
    <source>
        <dbReference type="SAM" id="MobiDB-lite"/>
    </source>
</evidence>
<dbReference type="Proteomes" id="UP000002499">
    <property type="component" value="Unassembled WGS sequence"/>
</dbReference>
<evidence type="ECO:0000256" key="12">
    <source>
        <dbReference type="ARBA" id="ARBA00049091"/>
    </source>
</evidence>
<evidence type="ECO:0000256" key="7">
    <source>
        <dbReference type="ARBA" id="ARBA00023157"/>
    </source>
</evidence>
<dbReference type="GO" id="GO:0008379">
    <property type="term" value="F:thioredoxin peroxidase activity"/>
    <property type="evidence" value="ECO:0007669"/>
    <property type="project" value="TreeGrafter"/>
</dbReference>